<comment type="function">
    <text evidence="10">Catalyzes the transfer of pyrophosphate from adenosine triphosphate (ATP) to 6-hydroxymethyl-7,8-dihydropterin, an enzymatic step in folate biosynthesis pathway.</text>
</comment>
<keyword evidence="5" id="KW-0808">Transferase</keyword>
<dbReference type="RefSeq" id="WP_021583322.1">
    <property type="nucleotide sequence ID" value="NZ_AWET01000008.1"/>
</dbReference>
<dbReference type="InterPro" id="IPR000550">
    <property type="entry name" value="Hppk"/>
</dbReference>
<sequence>MGKKQKVILSLGANENQESNMQLAQYKLERLLSNQVIFSEMMWTTPIGIDSDRFLNCLAVAHTHHSFTQLHRALKQIERSLGSLRAERKRGVVKMDIDILLFGDSRYHIDDWQRNYVRRLLERMGEKTSVEN</sequence>
<evidence type="ECO:0000256" key="12">
    <source>
        <dbReference type="ARBA" id="ARBA00033413"/>
    </source>
</evidence>
<dbReference type="GO" id="GO:0046654">
    <property type="term" value="P:tetrahydrofolate biosynthetic process"/>
    <property type="evidence" value="ECO:0007669"/>
    <property type="project" value="UniProtKB-UniPathway"/>
</dbReference>
<gene>
    <name evidence="14" type="ORF">HMPREF1218_0017</name>
</gene>
<dbReference type="GO" id="GO:0016301">
    <property type="term" value="F:kinase activity"/>
    <property type="evidence" value="ECO:0007669"/>
    <property type="project" value="UniProtKB-KW"/>
</dbReference>
<dbReference type="UniPathway" id="UPA00077">
    <property type="reaction ID" value="UER00155"/>
</dbReference>
<evidence type="ECO:0000313" key="14">
    <source>
        <dbReference type="EMBL" id="ERK03685.1"/>
    </source>
</evidence>
<protein>
    <recommendedName>
        <fullName evidence="4">2-amino-4-hydroxy-6-hydroxymethyldihydropteridine pyrophosphokinase</fullName>
        <ecNumber evidence="3">2.7.6.3</ecNumber>
    </recommendedName>
    <alternativeName>
        <fullName evidence="11">6-hydroxymethyl-7,8-dihydropterin pyrophosphokinase</fullName>
    </alternativeName>
    <alternativeName>
        <fullName evidence="12">7,8-dihydro-6-hydroxymethylpterin-pyrophosphokinase</fullName>
    </alternativeName>
</protein>
<dbReference type="PANTHER" id="PTHR43071">
    <property type="entry name" value="2-AMINO-4-HYDROXY-6-HYDROXYMETHYLDIHYDROPTERIDINE PYROPHOSPHOKINASE"/>
    <property type="match status" value="1"/>
</dbReference>
<keyword evidence="8" id="KW-0067">ATP-binding</keyword>
<evidence type="ECO:0000256" key="7">
    <source>
        <dbReference type="ARBA" id="ARBA00022777"/>
    </source>
</evidence>
<keyword evidence="6" id="KW-0547">Nucleotide-binding</keyword>
<evidence type="ECO:0000256" key="8">
    <source>
        <dbReference type="ARBA" id="ARBA00022840"/>
    </source>
</evidence>
<dbReference type="PANTHER" id="PTHR43071:SF1">
    <property type="entry name" value="2-AMINO-4-HYDROXY-6-HYDROXYMETHYLDIHYDROPTERIDINE PYROPHOSPHOKINASE"/>
    <property type="match status" value="1"/>
</dbReference>
<reference evidence="14 15" key="1">
    <citation type="submission" date="2013-08" db="EMBL/GenBank/DDBJ databases">
        <authorList>
            <person name="Durkin A.S."/>
            <person name="Haft D.R."/>
            <person name="McCorrison J."/>
            <person name="Torralba M."/>
            <person name="Gillis M."/>
            <person name="Haft D.H."/>
            <person name="Methe B."/>
            <person name="Sutton G."/>
            <person name="Nelson K.E."/>
        </authorList>
    </citation>
    <scope>NUCLEOTIDE SEQUENCE [LARGE SCALE GENOMIC DNA]</scope>
    <source>
        <strain evidence="14 15">F0068</strain>
    </source>
</reference>
<dbReference type="EMBL" id="AWET01000008">
    <property type="protein sequence ID" value="ERK03685.1"/>
    <property type="molecule type" value="Genomic_DNA"/>
</dbReference>
<evidence type="ECO:0000256" key="6">
    <source>
        <dbReference type="ARBA" id="ARBA00022741"/>
    </source>
</evidence>
<comment type="similarity">
    <text evidence="2">Belongs to the HPPK family.</text>
</comment>
<evidence type="ECO:0000256" key="5">
    <source>
        <dbReference type="ARBA" id="ARBA00022679"/>
    </source>
</evidence>
<evidence type="ECO:0000256" key="9">
    <source>
        <dbReference type="ARBA" id="ARBA00022909"/>
    </source>
</evidence>
<accession>U2MPU9</accession>
<dbReference type="EC" id="2.7.6.3" evidence="3"/>
<evidence type="ECO:0000256" key="11">
    <source>
        <dbReference type="ARBA" id="ARBA00029766"/>
    </source>
</evidence>
<evidence type="ECO:0000256" key="3">
    <source>
        <dbReference type="ARBA" id="ARBA00013253"/>
    </source>
</evidence>
<keyword evidence="7 14" id="KW-0418">Kinase</keyword>
<keyword evidence="15" id="KW-1185">Reference proteome</keyword>
<feature type="domain" description="7,8-dihydro-6-hydroxymethylpterin-pyrophosphokinase" evidence="13">
    <location>
        <begin position="8"/>
        <end position="120"/>
    </location>
</feature>
<dbReference type="GO" id="GO:0003848">
    <property type="term" value="F:2-amino-4-hydroxy-6-hydroxymethyldihydropteridine diphosphokinase activity"/>
    <property type="evidence" value="ECO:0007669"/>
    <property type="project" value="UniProtKB-EC"/>
</dbReference>
<dbReference type="Proteomes" id="UP000016600">
    <property type="component" value="Unassembled WGS sequence"/>
</dbReference>
<dbReference type="PATRIC" id="fig|1081904.3.peg.438"/>
<proteinExistence type="inferred from homology"/>
<evidence type="ECO:0000256" key="2">
    <source>
        <dbReference type="ARBA" id="ARBA00005810"/>
    </source>
</evidence>
<dbReference type="InterPro" id="IPR035907">
    <property type="entry name" value="Hppk_sf"/>
</dbReference>
<evidence type="ECO:0000259" key="13">
    <source>
        <dbReference type="Pfam" id="PF01288"/>
    </source>
</evidence>
<evidence type="ECO:0000256" key="4">
    <source>
        <dbReference type="ARBA" id="ARBA00016218"/>
    </source>
</evidence>
<dbReference type="AlphaFoldDB" id="U2MPU9"/>
<dbReference type="SUPFAM" id="SSF55083">
    <property type="entry name" value="6-hydroxymethyl-7,8-dihydropterin pyrophosphokinase, HPPK"/>
    <property type="match status" value="1"/>
</dbReference>
<dbReference type="GO" id="GO:0005524">
    <property type="term" value="F:ATP binding"/>
    <property type="evidence" value="ECO:0007669"/>
    <property type="project" value="UniProtKB-KW"/>
</dbReference>
<comment type="pathway">
    <text evidence="1">Cofactor biosynthesis; tetrahydrofolate biosynthesis; 2-amino-4-hydroxy-6-hydroxymethyl-7,8-dihydropteridine diphosphate from 7,8-dihydroneopterin triphosphate: step 4/4.</text>
</comment>
<evidence type="ECO:0000256" key="1">
    <source>
        <dbReference type="ARBA" id="ARBA00005051"/>
    </source>
</evidence>
<dbReference type="Gene3D" id="3.30.70.560">
    <property type="entry name" value="7,8-Dihydro-6-hydroxymethylpterin-pyrophosphokinase HPPK"/>
    <property type="match status" value="1"/>
</dbReference>
<evidence type="ECO:0000313" key="15">
    <source>
        <dbReference type="Proteomes" id="UP000016600"/>
    </source>
</evidence>
<evidence type="ECO:0000256" key="10">
    <source>
        <dbReference type="ARBA" id="ARBA00029409"/>
    </source>
</evidence>
<keyword evidence="9" id="KW-0289">Folate biosynthesis</keyword>
<dbReference type="GO" id="GO:0046656">
    <property type="term" value="P:folic acid biosynthetic process"/>
    <property type="evidence" value="ECO:0007669"/>
    <property type="project" value="UniProtKB-KW"/>
</dbReference>
<organism evidence="14 15">
    <name type="scientific">Hoylesella pleuritidis F0068</name>
    <dbReference type="NCBI Taxonomy" id="1081904"/>
    <lineage>
        <taxon>Bacteria</taxon>
        <taxon>Pseudomonadati</taxon>
        <taxon>Bacteroidota</taxon>
        <taxon>Bacteroidia</taxon>
        <taxon>Bacteroidales</taxon>
        <taxon>Prevotellaceae</taxon>
        <taxon>Hoylesella</taxon>
    </lineage>
</organism>
<comment type="caution">
    <text evidence="14">The sequence shown here is derived from an EMBL/GenBank/DDBJ whole genome shotgun (WGS) entry which is preliminary data.</text>
</comment>
<name>U2MPU9_9BACT</name>
<dbReference type="Pfam" id="PF01288">
    <property type="entry name" value="HPPK"/>
    <property type="match status" value="1"/>
</dbReference>